<evidence type="ECO:0000313" key="3">
    <source>
        <dbReference type="Proteomes" id="UP000436088"/>
    </source>
</evidence>
<proteinExistence type="predicted"/>
<dbReference type="GO" id="GO:0003964">
    <property type="term" value="F:RNA-directed DNA polymerase activity"/>
    <property type="evidence" value="ECO:0007669"/>
    <property type="project" value="UniProtKB-KW"/>
</dbReference>
<dbReference type="EMBL" id="VEPZ02001678">
    <property type="protein sequence ID" value="KAE8663443.1"/>
    <property type="molecule type" value="Genomic_DNA"/>
</dbReference>
<keyword evidence="3" id="KW-1185">Reference proteome</keyword>
<keyword evidence="2" id="KW-0695">RNA-directed DNA polymerase</keyword>
<keyword evidence="2" id="KW-0548">Nucleotidyltransferase</keyword>
<keyword evidence="2" id="KW-0808">Transferase</keyword>
<dbReference type="OrthoDB" id="983120at2759"/>
<sequence>MQLDFENLTRENDSLKVENQSLKEDNASINQTLAKQAAMIDQLGSDLLQLKHDHSKQNVLLETLAQYLADPLRLENEKLKAENASLRKNANLNGNVPQLLAENASLKLENKVLKVQNDALCGKIISDNDKKRARTVI</sequence>
<protein>
    <submittedName>
        <fullName evidence="2">RNA-directed DNA polymerase</fullName>
    </submittedName>
</protein>
<keyword evidence="1" id="KW-0175">Coiled coil</keyword>
<dbReference type="Proteomes" id="UP000436088">
    <property type="component" value="Unassembled WGS sequence"/>
</dbReference>
<comment type="caution">
    <text evidence="2">The sequence shown here is derived from an EMBL/GenBank/DDBJ whole genome shotgun (WGS) entry which is preliminary data.</text>
</comment>
<accession>A0A6A2WR68</accession>
<reference evidence="2" key="1">
    <citation type="submission" date="2019-09" db="EMBL/GenBank/DDBJ databases">
        <title>Draft genome information of white flower Hibiscus syriacus.</title>
        <authorList>
            <person name="Kim Y.-M."/>
        </authorList>
    </citation>
    <scope>NUCLEOTIDE SEQUENCE [LARGE SCALE GENOMIC DNA]</scope>
    <source>
        <strain evidence="2">YM2019G1</strain>
    </source>
</reference>
<dbReference type="AlphaFoldDB" id="A0A6A2WR68"/>
<gene>
    <name evidence="2" type="ORF">F3Y22_tig00112977pilonHSYRG00008</name>
</gene>
<feature type="coiled-coil region" evidence="1">
    <location>
        <begin position="5"/>
        <end position="32"/>
    </location>
</feature>
<evidence type="ECO:0000313" key="2">
    <source>
        <dbReference type="EMBL" id="KAE8663443.1"/>
    </source>
</evidence>
<organism evidence="2 3">
    <name type="scientific">Hibiscus syriacus</name>
    <name type="common">Rose of Sharon</name>
    <dbReference type="NCBI Taxonomy" id="106335"/>
    <lineage>
        <taxon>Eukaryota</taxon>
        <taxon>Viridiplantae</taxon>
        <taxon>Streptophyta</taxon>
        <taxon>Embryophyta</taxon>
        <taxon>Tracheophyta</taxon>
        <taxon>Spermatophyta</taxon>
        <taxon>Magnoliopsida</taxon>
        <taxon>eudicotyledons</taxon>
        <taxon>Gunneridae</taxon>
        <taxon>Pentapetalae</taxon>
        <taxon>rosids</taxon>
        <taxon>malvids</taxon>
        <taxon>Malvales</taxon>
        <taxon>Malvaceae</taxon>
        <taxon>Malvoideae</taxon>
        <taxon>Hibiscus</taxon>
    </lineage>
</organism>
<name>A0A6A2WR68_HIBSY</name>
<evidence type="ECO:0000256" key="1">
    <source>
        <dbReference type="SAM" id="Coils"/>
    </source>
</evidence>